<dbReference type="EMBL" id="SRPY01000204">
    <property type="protein sequence ID" value="KAG5927144.1"/>
    <property type="molecule type" value="Genomic_DNA"/>
</dbReference>
<dbReference type="AlphaFoldDB" id="A0A8K0J8H7"/>
<gene>
    <name evidence="1" type="ORF">E4U42_002555</name>
</gene>
<accession>A0A8K0J8H7</accession>
<dbReference type="Proteomes" id="UP000811619">
    <property type="component" value="Unassembled WGS sequence"/>
</dbReference>
<sequence>MVERETHLPPPYWCVRDKPGLILDEPLKNKDGGTCKVSAHIPYAQCDRNARVFFIDGDKKMRLQAPLEDFTLSAECNGNKYYYHCLAGHEGVWENPCAGQYSVSYLSVLEPWP</sequence>
<evidence type="ECO:0000313" key="2">
    <source>
        <dbReference type="Proteomes" id="UP000811619"/>
    </source>
</evidence>
<proteinExistence type="predicted"/>
<keyword evidence="2" id="KW-1185">Reference proteome</keyword>
<evidence type="ECO:0000313" key="1">
    <source>
        <dbReference type="EMBL" id="KAG5927144.1"/>
    </source>
</evidence>
<name>A0A8K0J8H7_9HYPO</name>
<reference evidence="1" key="1">
    <citation type="journal article" date="2020" name="bioRxiv">
        <title>Whole genome comparisons of ergot fungi reveals the divergence and evolution of species within the genus Claviceps are the result of varying mechanisms driving genome evolution and host range expansion.</title>
        <authorList>
            <person name="Wyka S.A."/>
            <person name="Mondo S.J."/>
            <person name="Liu M."/>
            <person name="Dettman J."/>
            <person name="Nalam V."/>
            <person name="Broders K.D."/>
        </authorList>
    </citation>
    <scope>NUCLEOTIDE SEQUENCE</scope>
    <source>
        <strain evidence="1">CCC 489</strain>
    </source>
</reference>
<protein>
    <submittedName>
        <fullName evidence="1">Uncharacterized protein</fullName>
    </submittedName>
</protein>
<comment type="caution">
    <text evidence="1">The sequence shown here is derived from an EMBL/GenBank/DDBJ whole genome shotgun (WGS) entry which is preliminary data.</text>
</comment>
<organism evidence="1 2">
    <name type="scientific">Claviceps africana</name>
    <dbReference type="NCBI Taxonomy" id="83212"/>
    <lineage>
        <taxon>Eukaryota</taxon>
        <taxon>Fungi</taxon>
        <taxon>Dikarya</taxon>
        <taxon>Ascomycota</taxon>
        <taxon>Pezizomycotina</taxon>
        <taxon>Sordariomycetes</taxon>
        <taxon>Hypocreomycetidae</taxon>
        <taxon>Hypocreales</taxon>
        <taxon>Clavicipitaceae</taxon>
        <taxon>Claviceps</taxon>
    </lineage>
</organism>